<feature type="non-terminal residue" evidence="1">
    <location>
        <position position="62"/>
    </location>
</feature>
<dbReference type="AlphaFoldDB" id="A0A2W4RIQ0"/>
<dbReference type="Proteomes" id="UP000249396">
    <property type="component" value="Unassembled WGS sequence"/>
</dbReference>
<evidence type="ECO:0000313" key="2">
    <source>
        <dbReference type="Proteomes" id="UP000249396"/>
    </source>
</evidence>
<sequence length="62" mass="6732">MQLLKKAMFAGGPPRPRSILAYRRRLLAKLVRIGRSGCHACSKATVGGAVQGHRLMLGAKFK</sequence>
<reference evidence="1 2" key="1">
    <citation type="journal article" date="2018" name="Aquat. Microb. Ecol.">
        <title>Gammaproteobacterial methanotrophs dominate.</title>
        <authorList>
            <person name="Rissanen A.J."/>
            <person name="Saarenheimo J."/>
            <person name="Tiirola M."/>
            <person name="Peura S."/>
            <person name="Aalto S.L."/>
            <person name="Karvinen A."/>
            <person name="Nykanen H."/>
        </authorList>
    </citation>
    <scope>NUCLEOTIDE SEQUENCE [LARGE SCALE GENOMIC DNA]</scope>
    <source>
        <strain evidence="1">AMbin10</strain>
    </source>
</reference>
<proteinExistence type="predicted"/>
<name>A0A2W4RIQ0_9GAMM</name>
<comment type="caution">
    <text evidence="1">The sequence shown here is derived from an EMBL/GenBank/DDBJ whole genome shotgun (WGS) entry which is preliminary data.</text>
</comment>
<accession>A0A2W4RIQ0</accession>
<protein>
    <submittedName>
        <fullName evidence="1">Uncharacterized protein</fullName>
    </submittedName>
</protein>
<dbReference type="EMBL" id="QJPH01000176">
    <property type="protein sequence ID" value="PZN83785.1"/>
    <property type="molecule type" value="Genomic_DNA"/>
</dbReference>
<gene>
    <name evidence="1" type="ORF">DM484_03725</name>
</gene>
<organism evidence="1 2">
    <name type="scientific">Candidatus Methylumidiphilus alinenensis</name>
    <dbReference type="NCBI Taxonomy" id="2202197"/>
    <lineage>
        <taxon>Bacteria</taxon>
        <taxon>Pseudomonadati</taxon>
        <taxon>Pseudomonadota</taxon>
        <taxon>Gammaproteobacteria</taxon>
        <taxon>Methylococcales</taxon>
        <taxon>Candidatus Methylumidiphilus</taxon>
    </lineage>
</organism>
<evidence type="ECO:0000313" key="1">
    <source>
        <dbReference type="EMBL" id="PZN83785.1"/>
    </source>
</evidence>